<reference evidence="1" key="1">
    <citation type="journal article" date="2014" name="Int. J. Syst. Evol. Microbiol.">
        <title>Complete genome sequence of Corynebacterium casei LMG S-19264T (=DSM 44701T), isolated from a smear-ripened cheese.</title>
        <authorList>
            <consortium name="US DOE Joint Genome Institute (JGI-PGF)"/>
            <person name="Walter F."/>
            <person name="Albersmeier A."/>
            <person name="Kalinowski J."/>
            <person name="Ruckert C."/>
        </authorList>
    </citation>
    <scope>NUCLEOTIDE SEQUENCE</scope>
    <source>
        <strain evidence="1">JCM 13064</strain>
    </source>
</reference>
<dbReference type="AlphaFoldDB" id="A0A917VLV6"/>
<gene>
    <name evidence="1" type="ORF">GCM10007964_44380</name>
</gene>
<evidence type="ECO:0000313" key="2">
    <source>
        <dbReference type="Proteomes" id="UP000645217"/>
    </source>
</evidence>
<dbReference type="RefSeq" id="WP_189164937.1">
    <property type="nucleotide sequence ID" value="NZ_BMNT01000024.1"/>
</dbReference>
<sequence length="201" mass="22197">MADAVLYRQAATCYEQAGHWADAARCYRRAGIPLRAAALHERIGRIDEAVDDYAEAGEDEIAGWLLVHHLDLPARAREVVRDDAGDSRRALVLARCDLAEGRPAALVLPALARACAELADADGVPFPHRDLERWAVTVAELAGRFDQVALIFAAAVTGGRPEARERWAEWARRVLRTSLVLPDPVQGERTGSAVMEEWWRV</sequence>
<organism evidence="1 2">
    <name type="scientific">Sphaerisporangium melleum</name>
    <dbReference type="NCBI Taxonomy" id="321316"/>
    <lineage>
        <taxon>Bacteria</taxon>
        <taxon>Bacillati</taxon>
        <taxon>Actinomycetota</taxon>
        <taxon>Actinomycetes</taxon>
        <taxon>Streptosporangiales</taxon>
        <taxon>Streptosporangiaceae</taxon>
        <taxon>Sphaerisporangium</taxon>
    </lineage>
</organism>
<name>A0A917VLV6_9ACTN</name>
<comment type="caution">
    <text evidence="1">The sequence shown here is derived from an EMBL/GenBank/DDBJ whole genome shotgun (WGS) entry which is preliminary data.</text>
</comment>
<dbReference type="SUPFAM" id="SSF48452">
    <property type="entry name" value="TPR-like"/>
    <property type="match status" value="1"/>
</dbReference>
<dbReference type="EMBL" id="BMNT01000024">
    <property type="protein sequence ID" value="GGK97254.1"/>
    <property type="molecule type" value="Genomic_DNA"/>
</dbReference>
<protein>
    <recommendedName>
        <fullName evidence="3">Tetratricopeptide repeat protein</fullName>
    </recommendedName>
</protein>
<accession>A0A917VLV6</accession>
<dbReference type="Proteomes" id="UP000645217">
    <property type="component" value="Unassembled WGS sequence"/>
</dbReference>
<evidence type="ECO:0008006" key="3">
    <source>
        <dbReference type="Google" id="ProtNLM"/>
    </source>
</evidence>
<dbReference type="InterPro" id="IPR011990">
    <property type="entry name" value="TPR-like_helical_dom_sf"/>
</dbReference>
<keyword evidence="2" id="KW-1185">Reference proteome</keyword>
<evidence type="ECO:0000313" key="1">
    <source>
        <dbReference type="EMBL" id="GGK97254.1"/>
    </source>
</evidence>
<proteinExistence type="predicted"/>
<reference evidence="1" key="2">
    <citation type="submission" date="2020-09" db="EMBL/GenBank/DDBJ databases">
        <authorList>
            <person name="Sun Q."/>
            <person name="Ohkuma M."/>
        </authorList>
    </citation>
    <scope>NUCLEOTIDE SEQUENCE</scope>
    <source>
        <strain evidence="1">JCM 13064</strain>
    </source>
</reference>